<evidence type="ECO:0000256" key="4">
    <source>
        <dbReference type="ARBA" id="ARBA00022989"/>
    </source>
</evidence>
<evidence type="ECO:0000256" key="3">
    <source>
        <dbReference type="ARBA" id="ARBA00022692"/>
    </source>
</evidence>
<feature type="transmembrane region" description="Helical" evidence="7">
    <location>
        <begin position="233"/>
        <end position="256"/>
    </location>
</feature>
<accession>A0A7U5CUL0</accession>
<feature type="region of interest" description="Disordered" evidence="6">
    <location>
        <begin position="149"/>
        <end position="169"/>
    </location>
</feature>
<dbReference type="Pfam" id="PF04610">
    <property type="entry name" value="TrbL"/>
    <property type="match status" value="1"/>
</dbReference>
<evidence type="ECO:0000313" key="9">
    <source>
        <dbReference type="Proteomes" id="UP000032300"/>
    </source>
</evidence>
<protein>
    <recommendedName>
        <fullName evidence="10">Conjugal transfer protein TrbL</fullName>
    </recommendedName>
</protein>
<reference evidence="8 9" key="2">
    <citation type="submission" date="2015-02" db="EMBL/GenBank/DDBJ databases">
        <title>The complete genome of Sphingomonas hengshuiensis sp. WHSC-8 isolated from soil of Hengshui Lake.</title>
        <authorList>
            <person name="Wei S."/>
            <person name="Guo J."/>
            <person name="Su C."/>
            <person name="Wu R."/>
            <person name="Zhang Z."/>
            <person name="Liang K."/>
            <person name="Li H."/>
            <person name="Wang T."/>
            <person name="Liu H."/>
            <person name="Zhang C."/>
            <person name="Li Z."/>
            <person name="Wang Q."/>
            <person name="Meng J."/>
        </authorList>
    </citation>
    <scope>NUCLEOTIDE SEQUENCE [LARGE SCALE GENOMIC DNA]</scope>
    <source>
        <strain evidence="8 9">WHSC-8</strain>
    </source>
</reference>
<keyword evidence="4 7" id="KW-1133">Transmembrane helix</keyword>
<dbReference type="KEGG" id="sphi:TS85_00235"/>
<dbReference type="EMBL" id="CP010836">
    <property type="protein sequence ID" value="AJP70593.1"/>
    <property type="molecule type" value="Genomic_DNA"/>
</dbReference>
<proteinExistence type="inferred from homology"/>
<comment type="similarity">
    <text evidence="2">Belongs to the TrbL/VirB6 family.</text>
</comment>
<evidence type="ECO:0000256" key="1">
    <source>
        <dbReference type="ARBA" id="ARBA00004141"/>
    </source>
</evidence>
<gene>
    <name evidence="8" type="ORF">TS85_00235</name>
</gene>
<dbReference type="GO" id="GO:0016020">
    <property type="term" value="C:membrane"/>
    <property type="evidence" value="ECO:0007669"/>
    <property type="project" value="UniProtKB-SubCell"/>
</dbReference>
<keyword evidence="5 7" id="KW-0472">Membrane</keyword>
<evidence type="ECO:0000313" key="8">
    <source>
        <dbReference type="EMBL" id="AJP70593.1"/>
    </source>
</evidence>
<name>A0A7U5CUL0_9SPHN</name>
<dbReference type="Proteomes" id="UP000032300">
    <property type="component" value="Chromosome"/>
</dbReference>
<feature type="transmembrane region" description="Helical" evidence="7">
    <location>
        <begin position="73"/>
        <end position="92"/>
    </location>
</feature>
<evidence type="ECO:0000256" key="6">
    <source>
        <dbReference type="SAM" id="MobiDB-lite"/>
    </source>
</evidence>
<feature type="transmembrane region" description="Helical" evidence="7">
    <location>
        <begin position="276"/>
        <end position="298"/>
    </location>
</feature>
<dbReference type="RefSeq" id="WP_044329680.1">
    <property type="nucleotide sequence ID" value="NZ_CP010836.1"/>
</dbReference>
<comment type="subcellular location">
    <subcellularLocation>
        <location evidence="1">Membrane</location>
        <topology evidence="1">Multi-pass membrane protein</topology>
    </subcellularLocation>
</comment>
<evidence type="ECO:0008006" key="10">
    <source>
        <dbReference type="Google" id="ProtNLM"/>
    </source>
</evidence>
<feature type="transmembrane region" description="Helical" evidence="7">
    <location>
        <begin position="42"/>
        <end position="61"/>
    </location>
</feature>
<dbReference type="InterPro" id="IPR007688">
    <property type="entry name" value="Conjugal_tfr_TrbL/VirB6"/>
</dbReference>
<keyword evidence="9" id="KW-1185">Reference proteome</keyword>
<dbReference type="AlphaFoldDB" id="A0A7U5CUL0"/>
<evidence type="ECO:0000256" key="2">
    <source>
        <dbReference type="ARBA" id="ARBA00007802"/>
    </source>
</evidence>
<keyword evidence="3 7" id="KW-0812">Transmembrane</keyword>
<reference evidence="8 9" key="1">
    <citation type="journal article" date="2015" name="Int. J. Syst. Evol. Microbiol.">
        <title>Sphingomonas hengshuiensis sp. nov., isolated from lake wetland.</title>
        <authorList>
            <person name="Wei S."/>
            <person name="Wang T."/>
            <person name="Liu H."/>
            <person name="Zhang C."/>
            <person name="Guo J."/>
            <person name="Wang Q."/>
            <person name="Liang K."/>
            <person name="Zhang Z."/>
        </authorList>
    </citation>
    <scope>NUCLEOTIDE SEQUENCE [LARGE SCALE GENOMIC DNA]</scope>
    <source>
        <strain evidence="8 9">WHSC-8</strain>
    </source>
</reference>
<dbReference type="OrthoDB" id="7400974at2"/>
<evidence type="ECO:0000256" key="7">
    <source>
        <dbReference type="SAM" id="Phobius"/>
    </source>
</evidence>
<dbReference type="GO" id="GO:0030255">
    <property type="term" value="P:protein secretion by the type IV secretion system"/>
    <property type="evidence" value="ECO:0007669"/>
    <property type="project" value="InterPro"/>
</dbReference>
<sequence length="414" mass="43405">MTPCPGIVDGRFLESTLAFIDCQAQSLGAEGYQALVAPGGSLSVLLSGMLTIFIALFGYRLLLGEAPDMRSGIVAFVKIGIVFALALSWAAYRPLVYDVVMQGPASLVADVAAPSALPGTSGDLPARLGQVDRALQELGRPNIGSALPQAAQPQTTQANDAQAPQALRPPVSDPPSIFSPYSLGTARLTFLTATIASFASVRLVAGLLLALGPLFIGFLLFEGTRSIFEGWVRGLLGTAIGAIAVTLLLSVELALLEPWLATLILRRSTDPFLSGAATELLVVAFAFALTLIAGLGMAARFAMAFRLPATLRALPGRWASALADESGRVTLPLRAPLTSGLEPPSRAARLGDTVAQIERREAREREMQTQATGGYGATAPRDRASSGPQASGLHQRRGVRNRISASAGRRDNQP</sequence>
<feature type="transmembrane region" description="Helical" evidence="7">
    <location>
        <begin position="188"/>
        <end position="221"/>
    </location>
</feature>
<feature type="compositionally biased region" description="Low complexity" evidence="6">
    <location>
        <begin position="149"/>
        <end position="166"/>
    </location>
</feature>
<organism evidence="8 9">
    <name type="scientific">Sphingomonas hengshuiensis</name>
    <dbReference type="NCBI Taxonomy" id="1609977"/>
    <lineage>
        <taxon>Bacteria</taxon>
        <taxon>Pseudomonadati</taxon>
        <taxon>Pseudomonadota</taxon>
        <taxon>Alphaproteobacteria</taxon>
        <taxon>Sphingomonadales</taxon>
        <taxon>Sphingomonadaceae</taxon>
        <taxon>Sphingomonas</taxon>
    </lineage>
</organism>
<evidence type="ECO:0000256" key="5">
    <source>
        <dbReference type="ARBA" id="ARBA00023136"/>
    </source>
</evidence>
<feature type="region of interest" description="Disordered" evidence="6">
    <location>
        <begin position="363"/>
        <end position="414"/>
    </location>
</feature>